<evidence type="ECO:0000256" key="2">
    <source>
        <dbReference type="SAM" id="Phobius"/>
    </source>
</evidence>
<evidence type="ECO:0000313" key="6">
    <source>
        <dbReference type="Proteomes" id="UP000051887"/>
    </source>
</evidence>
<dbReference type="RefSeq" id="WP_058245231.1">
    <property type="nucleotide sequence ID" value="NZ_CYSB01000035.1"/>
</dbReference>
<evidence type="ECO:0000313" key="3">
    <source>
        <dbReference type="EMBL" id="CUH68655.1"/>
    </source>
</evidence>
<sequence length="78" mass="8013">MKTFYTFVALGGAVWAAPAAAHIGHFGELAGHDHWIALGALGAAGAIALIAGLKGKKKDTEAAPESDEEPSEEELQEA</sequence>
<evidence type="ECO:0000313" key="5">
    <source>
        <dbReference type="Proteomes" id="UP000051086"/>
    </source>
</evidence>
<feature type="transmembrane region" description="Helical" evidence="2">
    <location>
        <begin position="35"/>
        <end position="53"/>
    </location>
</feature>
<keyword evidence="2" id="KW-0812">Transmembrane</keyword>
<gene>
    <name evidence="3" type="ORF">TL5118_02711</name>
    <name evidence="4" type="ORF">TL5120_03921</name>
</gene>
<keyword evidence="2" id="KW-0472">Membrane</keyword>
<dbReference type="Proteomes" id="UP000051887">
    <property type="component" value="Unassembled WGS sequence"/>
</dbReference>
<protein>
    <submittedName>
        <fullName evidence="4">Uncharacterized protein</fullName>
    </submittedName>
</protein>
<feature type="compositionally biased region" description="Acidic residues" evidence="1">
    <location>
        <begin position="62"/>
        <end position="78"/>
    </location>
</feature>
<accession>A0A0P1FKN9</accession>
<keyword evidence="2" id="KW-1133">Transmembrane helix</keyword>
<dbReference type="Proteomes" id="UP000051086">
    <property type="component" value="Unassembled WGS sequence"/>
</dbReference>
<reference evidence="3 5" key="1">
    <citation type="submission" date="2015-09" db="EMBL/GenBank/DDBJ databases">
        <authorList>
            <person name="Rodrigo-Torres L."/>
            <person name="Arahal D.R."/>
        </authorList>
    </citation>
    <scope>NUCLEOTIDE SEQUENCE [LARGE SCALE GENOMIC DNA]</scope>
    <source>
        <strain evidence="3 5">CECT 5118</strain>
    </source>
</reference>
<name>A0A0P1FKN9_9RHOB</name>
<dbReference type="EMBL" id="CYSB01000035">
    <property type="protein sequence ID" value="CUH68655.1"/>
    <property type="molecule type" value="Genomic_DNA"/>
</dbReference>
<dbReference type="InterPro" id="IPR046619">
    <property type="entry name" value="DUF6732"/>
</dbReference>
<dbReference type="EMBL" id="CYSC01000044">
    <property type="protein sequence ID" value="CUH74103.1"/>
    <property type="molecule type" value="Genomic_DNA"/>
</dbReference>
<dbReference type="Pfam" id="PF20506">
    <property type="entry name" value="DUF6732"/>
    <property type="match status" value="1"/>
</dbReference>
<reference evidence="4 6" key="2">
    <citation type="submission" date="2015-09" db="EMBL/GenBank/DDBJ databases">
        <authorList>
            <consortium name="Swine Surveillance"/>
        </authorList>
    </citation>
    <scope>NUCLEOTIDE SEQUENCE [LARGE SCALE GENOMIC DNA]</scope>
    <source>
        <strain evidence="4 6">5120</strain>
    </source>
</reference>
<proteinExistence type="predicted"/>
<dbReference type="AlphaFoldDB" id="A0A0P1FKN9"/>
<evidence type="ECO:0000313" key="4">
    <source>
        <dbReference type="EMBL" id="CUH74103.1"/>
    </source>
</evidence>
<evidence type="ECO:0000256" key="1">
    <source>
        <dbReference type="SAM" id="MobiDB-lite"/>
    </source>
</evidence>
<feature type="region of interest" description="Disordered" evidence="1">
    <location>
        <begin position="58"/>
        <end position="78"/>
    </location>
</feature>
<organism evidence="4 6">
    <name type="scientific">Thalassovita autumnalis</name>
    <dbReference type="NCBI Taxonomy" id="2072972"/>
    <lineage>
        <taxon>Bacteria</taxon>
        <taxon>Pseudomonadati</taxon>
        <taxon>Pseudomonadota</taxon>
        <taxon>Alphaproteobacteria</taxon>
        <taxon>Rhodobacterales</taxon>
        <taxon>Roseobacteraceae</taxon>
        <taxon>Thalassovita</taxon>
    </lineage>
</organism>
<keyword evidence="5" id="KW-1185">Reference proteome</keyword>